<dbReference type="PROSITE" id="PS51746">
    <property type="entry name" value="PPM_2"/>
    <property type="match status" value="1"/>
</dbReference>
<evidence type="ECO:0000256" key="1">
    <source>
        <dbReference type="SAM" id="MobiDB-lite"/>
    </source>
</evidence>
<dbReference type="InterPro" id="IPR001932">
    <property type="entry name" value="PPM-type_phosphatase-like_dom"/>
</dbReference>
<sequence length="535" mass="58434">MATSATGVVERVRLEVETLRRESLHWHLHPLPEITLQALIKSSGGLGIIVDLLPSPELELPEDPTTIELIVGLKYGVNPPVVRCCGTFLHALCDPSTRQMDLPMLKRAERGWSKSYSLSAVLHALRRSFLRRGSDSSLNLWELRSKHLQHLETKYHIDSPQVVVGQCRSAGAASVGARDVMEDAYVCVEQLQCDSASMLGFHPAVYCIADGHAGSECANFLVRTLPSAIGAHLARDKSPRESLWRAFTDVDLDFTKWAVARNDTSGSTCICILFDGLDKLYCANVGDSRALLIRGKHVVQLSRDHRSIDVEEQALVASKGGFITNDRTFGQLTVTRTFGDVDIKKHFGDAISAAPEISEWSLSPTGDVVVVASDGLYAALDNRSVAGIVMTMLAKGEHLQAIASELIRVCIKERRGEDNTSVIVLQLTPEIANAMTPTSSIQEDLEDETPVLLRSTPMTRSVDKLLADLAIHDVVGGGATTSSTTTMPQPQDGLDGSTKRKEKQSAVRRPLVTSETIKSDDELMQFLLDEENFNG</sequence>
<name>A0A6G0WS38_9STRA</name>
<evidence type="ECO:0000313" key="3">
    <source>
        <dbReference type="EMBL" id="KAF0730240.1"/>
    </source>
</evidence>
<dbReference type="InterPro" id="IPR015655">
    <property type="entry name" value="PP2C"/>
</dbReference>
<dbReference type="SMART" id="SM00332">
    <property type="entry name" value="PP2Cc"/>
    <property type="match status" value="1"/>
</dbReference>
<dbReference type="SUPFAM" id="SSF81606">
    <property type="entry name" value="PP2C-like"/>
    <property type="match status" value="1"/>
</dbReference>
<dbReference type="Pfam" id="PF00481">
    <property type="entry name" value="PP2C"/>
    <property type="match status" value="1"/>
</dbReference>
<dbReference type="PANTHER" id="PTHR13832">
    <property type="entry name" value="PROTEIN PHOSPHATASE 2C"/>
    <property type="match status" value="1"/>
</dbReference>
<proteinExistence type="predicted"/>
<dbReference type="InterPro" id="IPR036457">
    <property type="entry name" value="PPM-type-like_dom_sf"/>
</dbReference>
<dbReference type="EMBL" id="VJMJ01000155">
    <property type="protein sequence ID" value="KAF0730240.1"/>
    <property type="molecule type" value="Genomic_DNA"/>
</dbReference>
<organism evidence="3 4">
    <name type="scientific">Aphanomyces euteiches</name>
    <dbReference type="NCBI Taxonomy" id="100861"/>
    <lineage>
        <taxon>Eukaryota</taxon>
        <taxon>Sar</taxon>
        <taxon>Stramenopiles</taxon>
        <taxon>Oomycota</taxon>
        <taxon>Saprolegniomycetes</taxon>
        <taxon>Saprolegniales</taxon>
        <taxon>Verrucalvaceae</taxon>
        <taxon>Aphanomyces</taxon>
    </lineage>
</organism>
<dbReference type="SMART" id="SM00331">
    <property type="entry name" value="PP2C_SIG"/>
    <property type="match status" value="1"/>
</dbReference>
<dbReference type="VEuPathDB" id="FungiDB:AeMF1_019184"/>
<feature type="region of interest" description="Disordered" evidence="1">
    <location>
        <begin position="478"/>
        <end position="513"/>
    </location>
</feature>
<reference evidence="3 4" key="1">
    <citation type="submission" date="2019-07" db="EMBL/GenBank/DDBJ databases">
        <title>Genomics analysis of Aphanomyces spp. identifies a new class of oomycete effector associated with host adaptation.</title>
        <authorList>
            <person name="Gaulin E."/>
        </authorList>
    </citation>
    <scope>NUCLEOTIDE SEQUENCE [LARGE SCALE GENOMIC DNA]</scope>
    <source>
        <strain evidence="3 4">ATCC 201684</strain>
    </source>
</reference>
<dbReference type="Gene3D" id="3.60.40.10">
    <property type="entry name" value="PPM-type phosphatase domain"/>
    <property type="match status" value="1"/>
</dbReference>
<dbReference type="AlphaFoldDB" id="A0A6G0WS38"/>
<comment type="caution">
    <text evidence="3">The sequence shown here is derived from an EMBL/GenBank/DDBJ whole genome shotgun (WGS) entry which is preliminary data.</text>
</comment>
<evidence type="ECO:0000313" key="4">
    <source>
        <dbReference type="Proteomes" id="UP000481153"/>
    </source>
</evidence>
<protein>
    <recommendedName>
        <fullName evidence="2">PPM-type phosphatase domain-containing protein</fullName>
    </recommendedName>
</protein>
<accession>A0A6G0WS38</accession>
<dbReference type="PANTHER" id="PTHR13832:SF847">
    <property type="entry name" value="PHOSPHATASE 2C, PUTATIVE-RELATED"/>
    <property type="match status" value="1"/>
</dbReference>
<evidence type="ECO:0000259" key="2">
    <source>
        <dbReference type="PROSITE" id="PS51746"/>
    </source>
</evidence>
<dbReference type="InterPro" id="IPR016135">
    <property type="entry name" value="UBQ-conjugating_enzyme/RWD"/>
</dbReference>
<dbReference type="SUPFAM" id="SSF54495">
    <property type="entry name" value="UBC-like"/>
    <property type="match status" value="1"/>
</dbReference>
<dbReference type="CDD" id="cd00143">
    <property type="entry name" value="PP2Cc"/>
    <property type="match status" value="1"/>
</dbReference>
<dbReference type="Proteomes" id="UP000481153">
    <property type="component" value="Unassembled WGS sequence"/>
</dbReference>
<keyword evidence="4" id="KW-1185">Reference proteome</keyword>
<feature type="domain" description="PPM-type phosphatase" evidence="2">
    <location>
        <begin position="166"/>
        <end position="427"/>
    </location>
</feature>
<dbReference type="GO" id="GO:0004722">
    <property type="term" value="F:protein serine/threonine phosphatase activity"/>
    <property type="evidence" value="ECO:0007669"/>
    <property type="project" value="InterPro"/>
</dbReference>
<gene>
    <name evidence="3" type="ORF">Ae201684_012242</name>
</gene>